<keyword evidence="8" id="KW-1185">Reference proteome</keyword>
<keyword evidence="5 6" id="KW-0472">Membrane</keyword>
<proteinExistence type="inferred from homology"/>
<evidence type="ECO:0000313" key="7">
    <source>
        <dbReference type="EMBL" id="GEM49561.1"/>
    </source>
</evidence>
<dbReference type="GO" id="GO:0015112">
    <property type="term" value="F:nitrate transmembrane transporter activity"/>
    <property type="evidence" value="ECO:0007669"/>
    <property type="project" value="InterPro"/>
</dbReference>
<dbReference type="Pfam" id="PF07690">
    <property type="entry name" value="MFS_1"/>
    <property type="match status" value="1"/>
</dbReference>
<evidence type="ECO:0000256" key="3">
    <source>
        <dbReference type="ARBA" id="ARBA00022692"/>
    </source>
</evidence>
<reference evidence="7 8" key="1">
    <citation type="submission" date="2019-07" db="EMBL/GenBank/DDBJ databases">
        <title>Whole genome shotgun sequence of Deinococcus cellulosilyticus NBRC 106333.</title>
        <authorList>
            <person name="Hosoyama A."/>
            <person name="Uohara A."/>
            <person name="Ohji S."/>
            <person name="Ichikawa N."/>
        </authorList>
    </citation>
    <scope>NUCLEOTIDE SEQUENCE [LARGE SCALE GENOMIC DNA]</scope>
    <source>
        <strain evidence="7 8">NBRC 106333</strain>
    </source>
</reference>
<protein>
    <submittedName>
        <fullName evidence="7">Nitrate/nitrite transporter</fullName>
    </submittedName>
</protein>
<evidence type="ECO:0000256" key="1">
    <source>
        <dbReference type="ARBA" id="ARBA00004141"/>
    </source>
</evidence>
<gene>
    <name evidence="7" type="ORF">DC3_51960</name>
</gene>
<comment type="caution">
    <text evidence="7">The sequence shown here is derived from an EMBL/GenBank/DDBJ whole genome shotgun (WGS) entry which is preliminary data.</text>
</comment>
<accession>A0A511NB06</accession>
<dbReference type="EMBL" id="BJXB01000037">
    <property type="protein sequence ID" value="GEM49561.1"/>
    <property type="molecule type" value="Genomic_DNA"/>
</dbReference>
<dbReference type="InterPro" id="IPR044772">
    <property type="entry name" value="NO3_transporter"/>
</dbReference>
<evidence type="ECO:0000256" key="5">
    <source>
        <dbReference type="ARBA" id="ARBA00023136"/>
    </source>
</evidence>
<feature type="transmembrane region" description="Helical" evidence="6">
    <location>
        <begin position="387"/>
        <end position="415"/>
    </location>
</feature>
<organism evidence="7 8">
    <name type="scientific">Deinococcus cellulosilyticus (strain DSM 18568 / NBRC 106333 / KACC 11606 / 5516J-15)</name>
    <dbReference type="NCBI Taxonomy" id="1223518"/>
    <lineage>
        <taxon>Bacteria</taxon>
        <taxon>Thermotogati</taxon>
        <taxon>Deinococcota</taxon>
        <taxon>Deinococci</taxon>
        <taxon>Deinococcales</taxon>
        <taxon>Deinococcaceae</taxon>
        <taxon>Deinococcus</taxon>
    </lineage>
</organism>
<feature type="transmembrane region" description="Helical" evidence="6">
    <location>
        <begin position="421"/>
        <end position="441"/>
    </location>
</feature>
<evidence type="ECO:0000313" key="8">
    <source>
        <dbReference type="Proteomes" id="UP000321306"/>
    </source>
</evidence>
<comment type="similarity">
    <text evidence="2">Belongs to the major facilitator superfamily. Nitrate/nitrite porter (TC 2.A.1.8) family.</text>
</comment>
<sequence length="450" mass="48611">MLSQNQKPASSSTWLKEWTPEKETFWSTVGKAHAWKTLTVTTFNLVLAFATWFMVSAIVTRLQGVGFNLTTEQLFWLTAMPGLAAGTLRIAHTFFIPIFGSRHTITFSTLSLLIPAIGWGLAVQNPATPFWMLMLLAFAAGLGGGNFSSFMPSTSLFFPKKLQGTALGIQAGIGNFGVSLAQFVTPWVIGLGAFASMTGGSQTFHDKARTTEIFLQNAPFVYVPLILIGAVWAWFSLKSIPVKANPRQILGIFKDKHTWVMTSIYLMTFGAFSGLSGAFPLLIKTLYGGFENAPVPLQFAFYGPLIGSAVRVVFGMIADKTGGAILTTISGLGMLASAIFTSFYVTPKSLDEFPFFVAGMLSLFFFSGIGNASTFRQMPVIFPATQAAGVIGWTAAIAAYGPFIVSMLISATIAATGNTVAFFYGIAAFFLFNVALNWYFYGRKGAERPS</sequence>
<dbReference type="PANTHER" id="PTHR23515">
    <property type="entry name" value="HIGH-AFFINITY NITRATE TRANSPORTER 2.3"/>
    <property type="match status" value="1"/>
</dbReference>
<dbReference type="Gene3D" id="1.20.1250.20">
    <property type="entry name" value="MFS general substrate transporter like domains"/>
    <property type="match status" value="1"/>
</dbReference>
<feature type="transmembrane region" description="Helical" evidence="6">
    <location>
        <begin position="219"/>
        <end position="237"/>
    </location>
</feature>
<feature type="transmembrane region" description="Helical" evidence="6">
    <location>
        <begin position="105"/>
        <end position="123"/>
    </location>
</feature>
<dbReference type="InterPro" id="IPR036259">
    <property type="entry name" value="MFS_trans_sf"/>
</dbReference>
<dbReference type="InterPro" id="IPR011701">
    <property type="entry name" value="MFS"/>
</dbReference>
<dbReference type="RefSeq" id="WP_146890341.1">
    <property type="nucleotide sequence ID" value="NZ_BJXB01000037.1"/>
</dbReference>
<feature type="transmembrane region" description="Helical" evidence="6">
    <location>
        <begin position="74"/>
        <end position="99"/>
    </location>
</feature>
<evidence type="ECO:0000256" key="6">
    <source>
        <dbReference type="SAM" id="Phobius"/>
    </source>
</evidence>
<feature type="transmembrane region" description="Helical" evidence="6">
    <location>
        <begin position="299"/>
        <end position="318"/>
    </location>
</feature>
<comment type="subcellular location">
    <subcellularLocation>
        <location evidence="1">Membrane</location>
        <topology evidence="1">Multi-pass membrane protein</topology>
    </subcellularLocation>
</comment>
<dbReference type="Proteomes" id="UP000321306">
    <property type="component" value="Unassembled WGS sequence"/>
</dbReference>
<evidence type="ECO:0000256" key="2">
    <source>
        <dbReference type="ARBA" id="ARBA00008432"/>
    </source>
</evidence>
<feature type="transmembrane region" description="Helical" evidence="6">
    <location>
        <begin position="43"/>
        <end position="62"/>
    </location>
</feature>
<evidence type="ECO:0000256" key="4">
    <source>
        <dbReference type="ARBA" id="ARBA00022989"/>
    </source>
</evidence>
<feature type="transmembrane region" description="Helical" evidence="6">
    <location>
        <begin position="258"/>
        <end position="279"/>
    </location>
</feature>
<feature type="transmembrane region" description="Helical" evidence="6">
    <location>
        <begin position="325"/>
        <end position="347"/>
    </location>
</feature>
<dbReference type="OrthoDB" id="9773404at2"/>
<feature type="transmembrane region" description="Helical" evidence="6">
    <location>
        <begin position="130"/>
        <end position="151"/>
    </location>
</feature>
<feature type="transmembrane region" description="Helical" evidence="6">
    <location>
        <begin position="353"/>
        <end position="375"/>
    </location>
</feature>
<dbReference type="GO" id="GO:0016020">
    <property type="term" value="C:membrane"/>
    <property type="evidence" value="ECO:0007669"/>
    <property type="project" value="UniProtKB-SubCell"/>
</dbReference>
<name>A0A511NB06_DEIC1</name>
<keyword evidence="4 6" id="KW-1133">Transmembrane helix</keyword>
<keyword evidence="3 6" id="KW-0812">Transmembrane</keyword>
<dbReference type="AlphaFoldDB" id="A0A511NB06"/>
<dbReference type="SUPFAM" id="SSF103473">
    <property type="entry name" value="MFS general substrate transporter"/>
    <property type="match status" value="1"/>
</dbReference>